<dbReference type="PROSITE" id="PS50222">
    <property type="entry name" value="EF_HAND_2"/>
    <property type="match status" value="1"/>
</dbReference>
<dbReference type="SMART" id="SM00054">
    <property type="entry name" value="EFh"/>
    <property type="match status" value="1"/>
</dbReference>
<gene>
    <name evidence="3" type="ORF">PITG_06576</name>
</gene>
<evidence type="ECO:0000256" key="1">
    <source>
        <dbReference type="ARBA" id="ARBA00022837"/>
    </source>
</evidence>
<keyword evidence="1" id="KW-0106">Calcium</keyword>
<accession>D0N562</accession>
<protein>
    <recommendedName>
        <fullName evidence="2">EF-hand domain-containing protein</fullName>
    </recommendedName>
</protein>
<dbReference type="GeneID" id="9471850"/>
<dbReference type="VEuPathDB" id="FungiDB:PITG_06576"/>
<keyword evidence="4" id="KW-1185">Reference proteome</keyword>
<dbReference type="AlphaFoldDB" id="D0N562"/>
<dbReference type="CDD" id="cd00051">
    <property type="entry name" value="EFh"/>
    <property type="match status" value="1"/>
</dbReference>
<sequence length="242" mass="26908">MAATSAPGRSSARPRRLTGLQRTLARSPRICVGSKILFHNGMLLDERIKDIAHIEKRYVVVLKLHGGRLEVAKLAQQYNDYFGMPAVDASELVVLLEKLMPYSGGQGDVHMEQYVDEFMRLVDKNHDGQITFAEFMQALNDGFRLELEIYENTTQMIPSNADHQMNKEPPVQQQECPASMDVSDDSSAVDLLESSIATSDALMTLPNSAVRVLMPRSTMFFTPPSSSSGQDSLALKAPMLRF</sequence>
<proteinExistence type="predicted"/>
<dbReference type="eggNOG" id="ENOG502R59A">
    <property type="taxonomic scope" value="Eukaryota"/>
</dbReference>
<dbReference type="GO" id="GO:0005509">
    <property type="term" value="F:calcium ion binding"/>
    <property type="evidence" value="ECO:0007669"/>
    <property type="project" value="InterPro"/>
</dbReference>
<dbReference type="InterPro" id="IPR002048">
    <property type="entry name" value="EF_hand_dom"/>
</dbReference>
<dbReference type="RefSeq" id="XP_002998667.1">
    <property type="nucleotide sequence ID" value="XM_002998621.1"/>
</dbReference>
<dbReference type="Gene3D" id="1.10.238.10">
    <property type="entry name" value="EF-hand"/>
    <property type="match status" value="1"/>
</dbReference>
<dbReference type="InterPro" id="IPR018247">
    <property type="entry name" value="EF_Hand_1_Ca_BS"/>
</dbReference>
<evidence type="ECO:0000313" key="4">
    <source>
        <dbReference type="Proteomes" id="UP000006643"/>
    </source>
</evidence>
<dbReference type="PROSITE" id="PS00018">
    <property type="entry name" value="EF_HAND_1"/>
    <property type="match status" value="1"/>
</dbReference>
<reference evidence="4" key="1">
    <citation type="journal article" date="2009" name="Nature">
        <title>Genome sequence and analysis of the Irish potato famine pathogen Phytophthora infestans.</title>
        <authorList>
            <consortium name="The Broad Institute Genome Sequencing Platform"/>
            <person name="Haas B.J."/>
            <person name="Kamoun S."/>
            <person name="Zody M.C."/>
            <person name="Jiang R.H."/>
            <person name="Handsaker R.E."/>
            <person name="Cano L.M."/>
            <person name="Grabherr M."/>
            <person name="Kodira C.D."/>
            <person name="Raffaele S."/>
            <person name="Torto-Alalibo T."/>
            <person name="Bozkurt T.O."/>
            <person name="Ah-Fong A.M."/>
            <person name="Alvarado L."/>
            <person name="Anderson V.L."/>
            <person name="Armstrong M.R."/>
            <person name="Avrova A."/>
            <person name="Baxter L."/>
            <person name="Beynon J."/>
            <person name="Boevink P.C."/>
            <person name="Bollmann S.R."/>
            <person name="Bos J.I."/>
            <person name="Bulone V."/>
            <person name="Cai G."/>
            <person name="Cakir C."/>
            <person name="Carrington J.C."/>
            <person name="Chawner M."/>
            <person name="Conti L."/>
            <person name="Costanzo S."/>
            <person name="Ewan R."/>
            <person name="Fahlgren N."/>
            <person name="Fischbach M.A."/>
            <person name="Fugelstad J."/>
            <person name="Gilroy E.M."/>
            <person name="Gnerre S."/>
            <person name="Green P.J."/>
            <person name="Grenville-Briggs L.J."/>
            <person name="Griffith J."/>
            <person name="Grunwald N.J."/>
            <person name="Horn K."/>
            <person name="Horner N.R."/>
            <person name="Hu C.H."/>
            <person name="Huitema E."/>
            <person name="Jeong D.H."/>
            <person name="Jones A.M."/>
            <person name="Jones J.D."/>
            <person name="Jones R.W."/>
            <person name="Karlsson E.K."/>
            <person name="Kunjeti S.G."/>
            <person name="Lamour K."/>
            <person name="Liu Z."/>
            <person name="Ma L."/>
            <person name="Maclean D."/>
            <person name="Chibucos M.C."/>
            <person name="McDonald H."/>
            <person name="McWalters J."/>
            <person name="Meijer H.J."/>
            <person name="Morgan W."/>
            <person name="Morris P.F."/>
            <person name="Munro C.A."/>
            <person name="O'Neill K."/>
            <person name="Ospina-Giraldo M."/>
            <person name="Pinzon A."/>
            <person name="Pritchard L."/>
            <person name="Ramsahoye B."/>
            <person name="Ren Q."/>
            <person name="Restrepo S."/>
            <person name="Roy S."/>
            <person name="Sadanandom A."/>
            <person name="Savidor A."/>
            <person name="Schornack S."/>
            <person name="Schwartz D.C."/>
            <person name="Schumann U.D."/>
            <person name="Schwessinger B."/>
            <person name="Seyer L."/>
            <person name="Sharpe T."/>
            <person name="Silvar C."/>
            <person name="Song J."/>
            <person name="Studholme D.J."/>
            <person name="Sykes S."/>
            <person name="Thines M."/>
            <person name="van de Vondervoort P.J."/>
            <person name="Phuntumart V."/>
            <person name="Wawra S."/>
            <person name="Weide R."/>
            <person name="Win J."/>
            <person name="Young C."/>
            <person name="Zhou S."/>
            <person name="Fry W."/>
            <person name="Meyers B.C."/>
            <person name="van West P."/>
            <person name="Ristaino J."/>
            <person name="Govers F."/>
            <person name="Birch P.R."/>
            <person name="Whisson S.C."/>
            <person name="Judelson H.S."/>
            <person name="Nusbaum C."/>
        </authorList>
    </citation>
    <scope>NUCLEOTIDE SEQUENCE [LARGE SCALE GENOMIC DNA]</scope>
    <source>
        <strain evidence="4">T30-4</strain>
    </source>
</reference>
<feature type="domain" description="EF-hand" evidence="2">
    <location>
        <begin position="110"/>
        <end position="145"/>
    </location>
</feature>
<dbReference type="HOGENOM" id="CLU_1149134_0_0_1"/>
<name>D0N562_PHYIT</name>
<dbReference type="STRING" id="403677.D0N562"/>
<dbReference type="OrthoDB" id="191686at2759"/>
<dbReference type="Proteomes" id="UP000006643">
    <property type="component" value="Unassembled WGS sequence"/>
</dbReference>
<organism evidence="3 4">
    <name type="scientific">Phytophthora infestans (strain T30-4)</name>
    <name type="common">Potato late blight agent</name>
    <dbReference type="NCBI Taxonomy" id="403677"/>
    <lineage>
        <taxon>Eukaryota</taxon>
        <taxon>Sar</taxon>
        <taxon>Stramenopiles</taxon>
        <taxon>Oomycota</taxon>
        <taxon>Peronosporomycetes</taxon>
        <taxon>Peronosporales</taxon>
        <taxon>Peronosporaceae</taxon>
        <taxon>Phytophthora</taxon>
    </lineage>
</organism>
<evidence type="ECO:0000313" key="3">
    <source>
        <dbReference type="EMBL" id="EEY70020.1"/>
    </source>
</evidence>
<dbReference type="Pfam" id="PF00036">
    <property type="entry name" value="EF-hand_1"/>
    <property type="match status" value="1"/>
</dbReference>
<dbReference type="EMBL" id="DS028125">
    <property type="protein sequence ID" value="EEY70020.1"/>
    <property type="molecule type" value="Genomic_DNA"/>
</dbReference>
<dbReference type="InterPro" id="IPR011992">
    <property type="entry name" value="EF-hand-dom_pair"/>
</dbReference>
<dbReference type="KEGG" id="pif:PITG_06576"/>
<dbReference type="InParanoid" id="D0N562"/>
<evidence type="ECO:0000259" key="2">
    <source>
        <dbReference type="PROSITE" id="PS50222"/>
    </source>
</evidence>
<dbReference type="SUPFAM" id="SSF47473">
    <property type="entry name" value="EF-hand"/>
    <property type="match status" value="1"/>
</dbReference>